<dbReference type="EMBL" id="JBHRYQ010000002">
    <property type="protein sequence ID" value="MFC3813290.1"/>
    <property type="molecule type" value="Genomic_DNA"/>
</dbReference>
<dbReference type="Gene3D" id="2.40.50.1020">
    <property type="entry name" value="LytTr DNA-binding domain"/>
    <property type="match status" value="1"/>
</dbReference>
<keyword evidence="2" id="KW-0238">DNA-binding</keyword>
<dbReference type="SMART" id="SM00850">
    <property type="entry name" value="LytTR"/>
    <property type="match status" value="1"/>
</dbReference>
<reference evidence="3" key="1">
    <citation type="journal article" date="2019" name="Int. J. Syst. Evol. Microbiol.">
        <title>The Global Catalogue of Microorganisms (GCM) 10K type strain sequencing project: providing services to taxonomists for standard genome sequencing and annotation.</title>
        <authorList>
            <consortium name="The Broad Institute Genomics Platform"/>
            <consortium name="The Broad Institute Genome Sequencing Center for Infectious Disease"/>
            <person name="Wu L."/>
            <person name="Ma J."/>
        </authorList>
    </citation>
    <scope>NUCLEOTIDE SEQUENCE [LARGE SCALE GENOMIC DNA]</scope>
    <source>
        <strain evidence="3">CECT 7956</strain>
    </source>
</reference>
<proteinExistence type="predicted"/>
<protein>
    <submittedName>
        <fullName evidence="2">LytTR family DNA-binding domain-containing protein</fullName>
    </submittedName>
</protein>
<dbReference type="InterPro" id="IPR007492">
    <property type="entry name" value="LytTR_DNA-bd_dom"/>
</dbReference>
<dbReference type="Pfam" id="PF04397">
    <property type="entry name" value="LytTR"/>
    <property type="match status" value="1"/>
</dbReference>
<name>A0ABV7Z1W0_9BACT</name>
<keyword evidence="3" id="KW-1185">Reference proteome</keyword>
<evidence type="ECO:0000313" key="2">
    <source>
        <dbReference type="EMBL" id="MFC3813290.1"/>
    </source>
</evidence>
<dbReference type="PROSITE" id="PS50930">
    <property type="entry name" value="HTH_LYTTR"/>
    <property type="match status" value="1"/>
</dbReference>
<dbReference type="Proteomes" id="UP001595616">
    <property type="component" value="Unassembled WGS sequence"/>
</dbReference>
<sequence>MINITPKFIKSIDSNSLLYLDAQSNYTFLTFKNGHKKLYSYHLKVFENSVLPNNFIRVSRSKLINITYINRTLKNGSDLYVILQDETRVLIPRKRRKELIAKFPEIFGI</sequence>
<comment type="caution">
    <text evidence="2">The sequence shown here is derived from an EMBL/GenBank/DDBJ whole genome shotgun (WGS) entry which is preliminary data.</text>
</comment>
<evidence type="ECO:0000313" key="3">
    <source>
        <dbReference type="Proteomes" id="UP001595616"/>
    </source>
</evidence>
<organism evidence="2 3">
    <name type="scientific">Lacihabitans lacunae</name>
    <dbReference type="NCBI Taxonomy" id="1028214"/>
    <lineage>
        <taxon>Bacteria</taxon>
        <taxon>Pseudomonadati</taxon>
        <taxon>Bacteroidota</taxon>
        <taxon>Cytophagia</taxon>
        <taxon>Cytophagales</taxon>
        <taxon>Leadbetterellaceae</taxon>
        <taxon>Lacihabitans</taxon>
    </lineage>
</organism>
<dbReference type="RefSeq" id="WP_379840276.1">
    <property type="nucleotide sequence ID" value="NZ_JBHRYQ010000002.1"/>
</dbReference>
<evidence type="ECO:0000259" key="1">
    <source>
        <dbReference type="PROSITE" id="PS50930"/>
    </source>
</evidence>
<dbReference type="GO" id="GO:0003677">
    <property type="term" value="F:DNA binding"/>
    <property type="evidence" value="ECO:0007669"/>
    <property type="project" value="UniProtKB-KW"/>
</dbReference>
<feature type="domain" description="HTH LytTR-type" evidence="1">
    <location>
        <begin position="1"/>
        <end position="105"/>
    </location>
</feature>
<accession>A0ABV7Z1W0</accession>
<gene>
    <name evidence="2" type="ORF">ACFOOI_21675</name>
</gene>